<dbReference type="OrthoDB" id="6206554at2"/>
<evidence type="ECO:0000256" key="3">
    <source>
        <dbReference type="ARBA" id="ARBA00022989"/>
    </source>
</evidence>
<keyword evidence="8" id="KW-1185">Reference proteome</keyword>
<feature type="domain" description="VWFA" evidence="6">
    <location>
        <begin position="91"/>
        <end position="293"/>
    </location>
</feature>
<proteinExistence type="predicted"/>
<keyword evidence="1" id="KW-1003">Cell membrane</keyword>
<evidence type="ECO:0000313" key="8">
    <source>
        <dbReference type="Proteomes" id="UP000182510"/>
    </source>
</evidence>
<keyword evidence="3 5" id="KW-1133">Transmembrane helix</keyword>
<dbReference type="InterPro" id="IPR036465">
    <property type="entry name" value="vWFA_dom_sf"/>
</dbReference>
<sequence length="354" mass="39491">MVVLEEKIWFWLLLVIPVIVVLFLVFLYWQKRTRRKFASPELLKFLAPNRSRSKSILKLVLIILALSSLVVALVNPKMGTKMETVKREGVDIVFAIDVSKSMDAEDIAPNRLEKSKQLVSQILNNLGSDRVGIIAYAGGAFPQLPITTDFSSAKMFLQALNTDMISSQGTAISDAIELATTYYDDDEQTNRVLFIISDGEDHEGNVEDIAKQAAEKGIRIFTIGVGTQKGGPIPVKRNGVIQNYKKDRQGETVITKLNAQTLEEIASAANGSYIEGNVTANVTEQVQGELQNIEKTEFEAKQFADFQSHFQWFLALALALLFLDIFVLERSTAWLKKLNLFNERKNNGGNEESA</sequence>
<evidence type="ECO:0000256" key="2">
    <source>
        <dbReference type="ARBA" id="ARBA00022692"/>
    </source>
</evidence>
<protein>
    <submittedName>
        <fullName evidence="7">BatB protein</fullName>
    </submittedName>
</protein>
<dbReference type="PANTHER" id="PTHR22550:SF5">
    <property type="entry name" value="LEUCINE ZIPPER PROTEIN 4"/>
    <property type="match status" value="1"/>
</dbReference>
<dbReference type="EMBL" id="CP018153">
    <property type="protein sequence ID" value="APG60708.1"/>
    <property type="molecule type" value="Genomic_DNA"/>
</dbReference>
<feature type="transmembrane region" description="Helical" evidence="5">
    <location>
        <begin position="310"/>
        <end position="328"/>
    </location>
</feature>
<feature type="transmembrane region" description="Helical" evidence="5">
    <location>
        <begin position="56"/>
        <end position="74"/>
    </location>
</feature>
<dbReference type="PROSITE" id="PS50234">
    <property type="entry name" value="VWFA"/>
    <property type="match status" value="1"/>
</dbReference>
<evidence type="ECO:0000256" key="1">
    <source>
        <dbReference type="ARBA" id="ARBA00022475"/>
    </source>
</evidence>
<dbReference type="STRING" id="1913577.LPB144_09975"/>
<dbReference type="RefSeq" id="WP_072553398.1">
    <property type="nucleotide sequence ID" value="NZ_CP018153.1"/>
</dbReference>
<keyword evidence="4 5" id="KW-0472">Membrane</keyword>
<name>A0A1L3J6D5_9FLAO</name>
<dbReference type="InterPro" id="IPR050768">
    <property type="entry name" value="UPF0353/GerABKA_families"/>
</dbReference>
<dbReference type="KEGG" id="grl:LPB144_09975"/>
<dbReference type="AlphaFoldDB" id="A0A1L3J6D5"/>
<keyword evidence="2 5" id="KW-0812">Transmembrane</keyword>
<organism evidence="7 8">
    <name type="scientific">Christiangramia salexigens</name>
    <dbReference type="NCBI Taxonomy" id="1913577"/>
    <lineage>
        <taxon>Bacteria</taxon>
        <taxon>Pseudomonadati</taxon>
        <taxon>Bacteroidota</taxon>
        <taxon>Flavobacteriia</taxon>
        <taxon>Flavobacteriales</taxon>
        <taxon>Flavobacteriaceae</taxon>
        <taxon>Christiangramia</taxon>
    </lineage>
</organism>
<accession>A0A1L3J6D5</accession>
<dbReference type="Pfam" id="PF00092">
    <property type="entry name" value="VWA"/>
    <property type="match status" value="1"/>
</dbReference>
<evidence type="ECO:0000256" key="5">
    <source>
        <dbReference type="SAM" id="Phobius"/>
    </source>
</evidence>
<reference evidence="7 8" key="1">
    <citation type="submission" date="2016-11" db="EMBL/GenBank/DDBJ databases">
        <title>Gramella sp. LPB0144 isolated from marine environment.</title>
        <authorList>
            <person name="Kim E."/>
            <person name="Yi H."/>
        </authorList>
    </citation>
    <scope>NUCLEOTIDE SEQUENCE [LARGE SCALE GENOMIC DNA]</scope>
    <source>
        <strain evidence="7 8">LPB0144</strain>
    </source>
</reference>
<dbReference type="SUPFAM" id="SSF53300">
    <property type="entry name" value="vWA-like"/>
    <property type="match status" value="1"/>
</dbReference>
<dbReference type="InterPro" id="IPR002035">
    <property type="entry name" value="VWF_A"/>
</dbReference>
<dbReference type="SMART" id="SM00327">
    <property type="entry name" value="VWA"/>
    <property type="match status" value="1"/>
</dbReference>
<dbReference type="PANTHER" id="PTHR22550">
    <property type="entry name" value="SPORE GERMINATION PROTEIN"/>
    <property type="match status" value="1"/>
</dbReference>
<evidence type="ECO:0000256" key="4">
    <source>
        <dbReference type="ARBA" id="ARBA00023136"/>
    </source>
</evidence>
<evidence type="ECO:0000259" key="6">
    <source>
        <dbReference type="PROSITE" id="PS50234"/>
    </source>
</evidence>
<evidence type="ECO:0000313" key="7">
    <source>
        <dbReference type="EMBL" id="APG60708.1"/>
    </source>
</evidence>
<gene>
    <name evidence="7" type="ORF">LPB144_09975</name>
</gene>
<dbReference type="Gene3D" id="3.40.50.410">
    <property type="entry name" value="von Willebrand factor, type A domain"/>
    <property type="match status" value="1"/>
</dbReference>
<feature type="transmembrane region" description="Helical" evidence="5">
    <location>
        <begin position="12"/>
        <end position="29"/>
    </location>
</feature>
<dbReference type="Proteomes" id="UP000182510">
    <property type="component" value="Chromosome"/>
</dbReference>